<gene>
    <name evidence="2" type="ORF">GCM10011617_22530</name>
</gene>
<dbReference type="InterPro" id="IPR000073">
    <property type="entry name" value="AB_hydrolase_1"/>
</dbReference>
<keyword evidence="2" id="KW-0378">Hydrolase</keyword>
<evidence type="ECO:0000313" key="2">
    <source>
        <dbReference type="EMBL" id="GHA01300.1"/>
    </source>
</evidence>
<keyword evidence="3" id="KW-1185">Reference proteome</keyword>
<proteinExistence type="predicted"/>
<dbReference type="Gene3D" id="3.40.50.1820">
    <property type="entry name" value="alpha/beta hydrolase"/>
    <property type="match status" value="1"/>
</dbReference>
<dbReference type="GO" id="GO:0016787">
    <property type="term" value="F:hydrolase activity"/>
    <property type="evidence" value="ECO:0007669"/>
    <property type="project" value="UniProtKB-KW"/>
</dbReference>
<evidence type="ECO:0000313" key="3">
    <source>
        <dbReference type="Proteomes" id="UP000634139"/>
    </source>
</evidence>
<sequence>MAAATRPAVVLVSGQLLTAACWAPQIAALSPDYDIRIADHGRDDSIGAMAARLLAEMPERFDLVAHAMGGFVAFEVLRRAPQRVRSLALLSTLAPADQPAQTERRQGYIRLVEAGRFDAVVEERVPILLHPARREDEGLLAVVRRMAQDTGAERFLGQQRAIMARADSRLSLSTIPCPTLLIWGRQDGIATEAHQTEMLAAIPDCRLTVIEDCGHLVTLEKPATVNALLADWLAISR</sequence>
<accession>A0A918VJK2</accession>
<reference evidence="2" key="2">
    <citation type="submission" date="2020-09" db="EMBL/GenBank/DDBJ databases">
        <authorList>
            <person name="Sun Q."/>
            <person name="Kim S."/>
        </authorList>
    </citation>
    <scope>NUCLEOTIDE SEQUENCE</scope>
    <source>
        <strain evidence="2">KCTC 32422</strain>
    </source>
</reference>
<dbReference type="RefSeq" id="WP_189541572.1">
    <property type="nucleotide sequence ID" value="NZ_BMZD01000005.1"/>
</dbReference>
<dbReference type="EMBL" id="BMZD01000005">
    <property type="protein sequence ID" value="GHA01300.1"/>
    <property type="molecule type" value="Genomic_DNA"/>
</dbReference>
<dbReference type="InterPro" id="IPR029058">
    <property type="entry name" value="AB_hydrolase_fold"/>
</dbReference>
<dbReference type="PANTHER" id="PTHR43798">
    <property type="entry name" value="MONOACYLGLYCEROL LIPASE"/>
    <property type="match status" value="1"/>
</dbReference>
<dbReference type="PANTHER" id="PTHR43798:SF29">
    <property type="entry name" value="AB HYDROLASE-1 DOMAIN-CONTAINING PROTEIN"/>
    <property type="match status" value="1"/>
</dbReference>
<dbReference type="AlphaFoldDB" id="A0A918VJK2"/>
<dbReference type="Proteomes" id="UP000634139">
    <property type="component" value="Unassembled WGS sequence"/>
</dbReference>
<dbReference type="InterPro" id="IPR050266">
    <property type="entry name" value="AB_hydrolase_sf"/>
</dbReference>
<reference evidence="2" key="1">
    <citation type="journal article" date="2014" name="Int. J. Syst. Evol. Microbiol.">
        <title>Complete genome sequence of Corynebacterium casei LMG S-19264T (=DSM 44701T), isolated from a smear-ripened cheese.</title>
        <authorList>
            <consortium name="US DOE Joint Genome Institute (JGI-PGF)"/>
            <person name="Walter F."/>
            <person name="Albersmeier A."/>
            <person name="Kalinowski J."/>
            <person name="Ruckert C."/>
        </authorList>
    </citation>
    <scope>NUCLEOTIDE SEQUENCE</scope>
    <source>
        <strain evidence="2">KCTC 32422</strain>
    </source>
</reference>
<protein>
    <submittedName>
        <fullName evidence="2">Alpha/beta hydrolase</fullName>
    </submittedName>
</protein>
<feature type="domain" description="AB hydrolase-1" evidence="1">
    <location>
        <begin position="44"/>
        <end position="222"/>
    </location>
</feature>
<dbReference type="PROSITE" id="PS51257">
    <property type="entry name" value="PROKAR_LIPOPROTEIN"/>
    <property type="match status" value="1"/>
</dbReference>
<organism evidence="2 3">
    <name type="scientific">Novosphingobium arvoryzae</name>
    <dbReference type="NCBI Taxonomy" id="1256514"/>
    <lineage>
        <taxon>Bacteria</taxon>
        <taxon>Pseudomonadati</taxon>
        <taxon>Pseudomonadota</taxon>
        <taxon>Alphaproteobacteria</taxon>
        <taxon>Sphingomonadales</taxon>
        <taxon>Sphingomonadaceae</taxon>
        <taxon>Novosphingobium</taxon>
    </lineage>
</organism>
<dbReference type="PRINTS" id="PR00111">
    <property type="entry name" value="ABHYDROLASE"/>
</dbReference>
<name>A0A918VJK2_9SPHN</name>
<evidence type="ECO:0000259" key="1">
    <source>
        <dbReference type="Pfam" id="PF00561"/>
    </source>
</evidence>
<dbReference type="SUPFAM" id="SSF53474">
    <property type="entry name" value="alpha/beta-Hydrolases"/>
    <property type="match status" value="1"/>
</dbReference>
<dbReference type="Pfam" id="PF00561">
    <property type="entry name" value="Abhydrolase_1"/>
    <property type="match status" value="1"/>
</dbReference>
<comment type="caution">
    <text evidence="2">The sequence shown here is derived from an EMBL/GenBank/DDBJ whole genome shotgun (WGS) entry which is preliminary data.</text>
</comment>